<organism evidence="3 4">
    <name type="scientific">Hydrococcus rivularis NIES-593</name>
    <dbReference type="NCBI Taxonomy" id="1921803"/>
    <lineage>
        <taxon>Bacteria</taxon>
        <taxon>Bacillati</taxon>
        <taxon>Cyanobacteriota</taxon>
        <taxon>Cyanophyceae</taxon>
        <taxon>Pleurocapsales</taxon>
        <taxon>Hydrococcaceae</taxon>
        <taxon>Hydrococcus</taxon>
    </lineage>
</organism>
<keyword evidence="4" id="KW-1185">Reference proteome</keyword>
<accession>A0A1U7HNU9</accession>
<proteinExistence type="predicted"/>
<dbReference type="EMBL" id="MRCB01000004">
    <property type="protein sequence ID" value="OKH25273.1"/>
    <property type="molecule type" value="Genomic_DNA"/>
</dbReference>
<feature type="transmembrane region" description="Helical" evidence="2">
    <location>
        <begin position="67"/>
        <end position="96"/>
    </location>
</feature>
<evidence type="ECO:0000256" key="1">
    <source>
        <dbReference type="SAM" id="MobiDB-lite"/>
    </source>
</evidence>
<feature type="compositionally biased region" description="Basic and acidic residues" evidence="1">
    <location>
        <begin position="38"/>
        <end position="47"/>
    </location>
</feature>
<gene>
    <name evidence="3" type="ORF">NIES593_05845</name>
</gene>
<feature type="region of interest" description="Disordered" evidence="1">
    <location>
        <begin position="1"/>
        <end position="50"/>
    </location>
</feature>
<evidence type="ECO:0000313" key="4">
    <source>
        <dbReference type="Proteomes" id="UP000186868"/>
    </source>
</evidence>
<feature type="compositionally biased region" description="Basic and acidic residues" evidence="1">
    <location>
        <begin position="1"/>
        <end position="13"/>
    </location>
</feature>
<dbReference type="Proteomes" id="UP000186868">
    <property type="component" value="Unassembled WGS sequence"/>
</dbReference>
<evidence type="ECO:0000256" key="2">
    <source>
        <dbReference type="SAM" id="Phobius"/>
    </source>
</evidence>
<sequence length="121" mass="13702">MFGKPQKENKPSDPADLLDTMMSSQLTKTEEKTEEFELFDRSNREPTQESSELVNTVEKISRIISPYFIVIVGLVLYDNNFLIGTTLIAIGILSLLKVSCQDIIDVIEDIKNIFVSTETKK</sequence>
<protein>
    <submittedName>
        <fullName evidence="3">Uncharacterized protein</fullName>
    </submittedName>
</protein>
<reference evidence="3 4" key="1">
    <citation type="submission" date="2016-11" db="EMBL/GenBank/DDBJ databases">
        <title>Draft Genome Sequences of Nine Cyanobacterial Strains from Diverse Habitats.</title>
        <authorList>
            <person name="Zhu T."/>
            <person name="Hou S."/>
            <person name="Lu X."/>
            <person name="Hess W.R."/>
        </authorList>
    </citation>
    <scope>NUCLEOTIDE SEQUENCE [LARGE SCALE GENOMIC DNA]</scope>
    <source>
        <strain evidence="3 4">NIES-593</strain>
    </source>
</reference>
<dbReference type="AlphaFoldDB" id="A0A1U7HNU9"/>
<dbReference type="RefSeq" id="WP_073598681.1">
    <property type="nucleotide sequence ID" value="NZ_MRCB01000004.1"/>
</dbReference>
<keyword evidence="2" id="KW-1133">Transmembrane helix</keyword>
<comment type="caution">
    <text evidence="3">The sequence shown here is derived from an EMBL/GenBank/DDBJ whole genome shotgun (WGS) entry which is preliminary data.</text>
</comment>
<name>A0A1U7HNU9_9CYAN</name>
<evidence type="ECO:0000313" key="3">
    <source>
        <dbReference type="EMBL" id="OKH25273.1"/>
    </source>
</evidence>
<keyword evidence="2" id="KW-0812">Transmembrane</keyword>
<dbReference type="OrthoDB" id="428096at2"/>
<keyword evidence="2" id="KW-0472">Membrane</keyword>